<keyword evidence="1" id="KW-1133">Transmembrane helix</keyword>
<dbReference type="RefSeq" id="WP_186865502.1">
    <property type="nucleotide sequence ID" value="NZ_JACOPE010000001.1"/>
</dbReference>
<evidence type="ECO:0000256" key="1">
    <source>
        <dbReference type="SAM" id="Phobius"/>
    </source>
</evidence>
<evidence type="ECO:0000313" key="2">
    <source>
        <dbReference type="EMBL" id="MBC5684744.1"/>
    </source>
</evidence>
<organism evidence="2 3">
    <name type="scientific">Ruminococcus hominis</name>
    <dbReference type="NCBI Taxonomy" id="2763065"/>
    <lineage>
        <taxon>Bacteria</taxon>
        <taxon>Bacillati</taxon>
        <taxon>Bacillota</taxon>
        <taxon>Clostridia</taxon>
        <taxon>Eubacteriales</taxon>
        <taxon>Oscillospiraceae</taxon>
        <taxon>Ruminococcus</taxon>
    </lineage>
</organism>
<evidence type="ECO:0000313" key="3">
    <source>
        <dbReference type="Proteomes" id="UP000631576"/>
    </source>
</evidence>
<keyword evidence="3" id="KW-1185">Reference proteome</keyword>
<proteinExistence type="predicted"/>
<feature type="transmembrane region" description="Helical" evidence="1">
    <location>
        <begin position="12"/>
        <end position="30"/>
    </location>
</feature>
<protein>
    <submittedName>
        <fullName evidence="2">Uncharacterized protein</fullName>
    </submittedName>
</protein>
<comment type="caution">
    <text evidence="2">The sequence shown here is derived from an EMBL/GenBank/DDBJ whole genome shotgun (WGS) entry which is preliminary data.</text>
</comment>
<gene>
    <name evidence="2" type="ORF">H8S40_14580</name>
</gene>
<accession>A0ABR7GBD3</accession>
<reference evidence="2 3" key="1">
    <citation type="submission" date="2020-08" db="EMBL/GenBank/DDBJ databases">
        <title>Genome public.</title>
        <authorList>
            <person name="Liu C."/>
            <person name="Sun Q."/>
        </authorList>
    </citation>
    <scope>NUCLEOTIDE SEQUENCE [LARGE SCALE GENOMIC DNA]</scope>
    <source>
        <strain evidence="2 3">NSJ-13</strain>
    </source>
</reference>
<dbReference type="EMBL" id="JACOPE010000001">
    <property type="protein sequence ID" value="MBC5684744.1"/>
    <property type="molecule type" value="Genomic_DNA"/>
</dbReference>
<sequence>MQCKRKVSGEITAFLSLIFVLLISFIFALIESATIQTTKNQKRLDVDRAIFSIFGEYQKELWKEYEVFALDASYQSGQYDENRILDRLAYYGSAGIEQEISEIQMLTDNQGQAFREQVLAFMEQQTGIQSIQNMIGLSAQWEEREIEGSQLTEQMENELLQNGSVIEEEASELLQMQASGLLALALPKNFILSNRSISKEQQLSGRTLNGGRGSFPARVGVGGLEERVLFEQYIEQHFSSAVEKKSENRTLDYELEYILCGKSSDKENLEAVIKRLMAARFALNYGYLMGSVQRQEEAAALAATVAVILLQPELMETAKQIILMLWGFGESVIDIRALLSGNRVAMIKDDSNWQLQLSSLFLLGTALDTQEGRDDENGMKYTQYLQILLLLKQNSEITMRTLDRVEENLIHENNLGYFRADSCVTRMKLQNKAEIWNGKTYQFPCKFGYESQ</sequence>
<dbReference type="Proteomes" id="UP000631576">
    <property type="component" value="Unassembled WGS sequence"/>
</dbReference>
<keyword evidence="1" id="KW-0812">Transmembrane</keyword>
<dbReference type="InterPro" id="IPR043756">
    <property type="entry name" value="DUF5702"/>
</dbReference>
<name>A0ABR7GBD3_9FIRM</name>
<dbReference type="Pfam" id="PF18960">
    <property type="entry name" value="DUF5702"/>
    <property type="match status" value="1"/>
</dbReference>
<keyword evidence="1" id="KW-0472">Membrane</keyword>